<keyword evidence="1" id="KW-0472">Membrane</keyword>
<organism evidence="2 3">
    <name type="scientific">Candidatus Nitrosocaldus cavascurensis</name>
    <dbReference type="NCBI Taxonomy" id="2058097"/>
    <lineage>
        <taxon>Archaea</taxon>
        <taxon>Nitrososphaerota</taxon>
        <taxon>Nitrososphaeria</taxon>
        <taxon>Candidatus Nitrosocaldales</taxon>
        <taxon>Candidatus Nitrosocaldaceae</taxon>
        <taxon>Candidatus Nitrosocaldus</taxon>
    </lineage>
</organism>
<evidence type="ECO:0000313" key="3">
    <source>
        <dbReference type="Proteomes" id="UP000236248"/>
    </source>
</evidence>
<accession>A0A2K5AQ37</accession>
<name>A0A2K5AQ37_9ARCH</name>
<keyword evidence="1" id="KW-1133">Transmembrane helix</keyword>
<dbReference type="AlphaFoldDB" id="A0A2K5AQ37"/>
<keyword evidence="1" id="KW-0812">Transmembrane</keyword>
<dbReference type="EMBL" id="LT981265">
    <property type="protein sequence ID" value="SPC33727.1"/>
    <property type="molecule type" value="Genomic_DNA"/>
</dbReference>
<dbReference type="KEGG" id="ncv:NCAV_0534"/>
<keyword evidence="3" id="KW-1185">Reference proteome</keyword>
<feature type="transmembrane region" description="Helical" evidence="1">
    <location>
        <begin position="39"/>
        <end position="60"/>
    </location>
</feature>
<gene>
    <name evidence="2" type="ORF">NCAV_0534</name>
</gene>
<dbReference type="RefSeq" id="WP_103287464.1">
    <property type="nucleotide sequence ID" value="NZ_LT981265.1"/>
</dbReference>
<sequence>MQVVRKRWKRLAALALLWFIALFPIPVLPIWGVSVNEQALTGIVIILVVISVPMALLAIFMK</sequence>
<dbReference type="GeneID" id="41594625"/>
<reference evidence="3" key="1">
    <citation type="submission" date="2018-01" db="EMBL/GenBank/DDBJ databases">
        <authorList>
            <person name="Kerou L M."/>
        </authorList>
    </citation>
    <scope>NUCLEOTIDE SEQUENCE [LARGE SCALE GENOMIC DNA]</scope>
    <source>
        <strain evidence="3">SCU2</strain>
    </source>
</reference>
<protein>
    <submittedName>
        <fullName evidence="2">Uncharacterized protein</fullName>
    </submittedName>
</protein>
<dbReference type="Proteomes" id="UP000236248">
    <property type="component" value="Chromosome NCAV"/>
</dbReference>
<proteinExistence type="predicted"/>
<evidence type="ECO:0000256" key="1">
    <source>
        <dbReference type="SAM" id="Phobius"/>
    </source>
</evidence>
<evidence type="ECO:0000313" key="2">
    <source>
        <dbReference type="EMBL" id="SPC33727.1"/>
    </source>
</evidence>